<dbReference type="AlphaFoldDB" id="A0A9P6NTX5"/>
<protein>
    <submittedName>
        <fullName evidence="2">Uncharacterized protein</fullName>
    </submittedName>
</protein>
<dbReference type="OrthoDB" id="258392at2759"/>
<proteinExistence type="predicted"/>
<dbReference type="PANTHER" id="PTHR11567">
    <property type="entry name" value="ACID PHOSPHATASE-RELATED"/>
    <property type="match status" value="1"/>
</dbReference>
<dbReference type="EMBL" id="MU167221">
    <property type="protein sequence ID" value="KAG0150169.1"/>
    <property type="molecule type" value="Genomic_DNA"/>
</dbReference>
<sequence>MANSNRSEVLGVVVIMRHGDRQGFYQDPSNYVGSQTTLSPLGEQQAYDAGHFLRARYLEARSSDRINALASEQALKLFDQDSFEVLADNGGEGGVIADSVTSAFQGMFPPTPNRNITLANGQFITSPLQGYQYVPVITLDPLKNISLEPWTDCDIFVKMKKKIKQKRVRLAFNQHIQKVYSSKEFKDIESENSKFLNSLVPILGNRIVNFNNMYNIFDYVNVQSIHNSTFLSQVSNTTLAQVRHLANVHEQGVFTDRELGGIGNLAGRTVLALIFEALNSMTSQSVKKKMTFIGLAYKPFLSIMNMTQISLQGLSGMVNYASLMTFELRAASTTSQPFVRLSFRNGTAEPQLTAYPMMGSSSVDYPLVDLYEKLKPALLQNLSEWCSLCSNSHSRGCELIVADENNRKDGIWPVGASFLGVVALLALSIGVVYFLWKIINQRRKKNLRNRKGLDSDKS</sequence>
<keyword evidence="3" id="KW-1185">Reference proteome</keyword>
<keyword evidence="1" id="KW-0472">Membrane</keyword>
<evidence type="ECO:0000313" key="2">
    <source>
        <dbReference type="EMBL" id="KAG0150169.1"/>
    </source>
</evidence>
<feature type="transmembrane region" description="Helical" evidence="1">
    <location>
        <begin position="411"/>
        <end position="436"/>
    </location>
</feature>
<evidence type="ECO:0000256" key="1">
    <source>
        <dbReference type="SAM" id="Phobius"/>
    </source>
</evidence>
<name>A0A9P6NTX5_9BASI</name>
<keyword evidence="1" id="KW-0812">Transmembrane</keyword>
<reference evidence="2" key="1">
    <citation type="submission" date="2013-11" db="EMBL/GenBank/DDBJ databases">
        <title>Genome sequence of the fusiform rust pathogen reveals effectors for host alternation and coevolution with pine.</title>
        <authorList>
            <consortium name="DOE Joint Genome Institute"/>
            <person name="Smith K."/>
            <person name="Pendleton A."/>
            <person name="Kubisiak T."/>
            <person name="Anderson C."/>
            <person name="Salamov A."/>
            <person name="Aerts A."/>
            <person name="Riley R."/>
            <person name="Clum A."/>
            <person name="Lindquist E."/>
            <person name="Ence D."/>
            <person name="Campbell M."/>
            <person name="Kronenberg Z."/>
            <person name="Feau N."/>
            <person name="Dhillon B."/>
            <person name="Hamelin R."/>
            <person name="Burleigh J."/>
            <person name="Smith J."/>
            <person name="Yandell M."/>
            <person name="Nelson C."/>
            <person name="Grigoriev I."/>
            <person name="Davis J."/>
        </authorList>
    </citation>
    <scope>NUCLEOTIDE SEQUENCE</scope>
    <source>
        <strain evidence="2">G11</strain>
    </source>
</reference>
<dbReference type="GO" id="GO:0016791">
    <property type="term" value="F:phosphatase activity"/>
    <property type="evidence" value="ECO:0007669"/>
    <property type="project" value="TreeGrafter"/>
</dbReference>
<organism evidence="2 3">
    <name type="scientific">Cronartium quercuum f. sp. fusiforme G11</name>
    <dbReference type="NCBI Taxonomy" id="708437"/>
    <lineage>
        <taxon>Eukaryota</taxon>
        <taxon>Fungi</taxon>
        <taxon>Dikarya</taxon>
        <taxon>Basidiomycota</taxon>
        <taxon>Pucciniomycotina</taxon>
        <taxon>Pucciniomycetes</taxon>
        <taxon>Pucciniales</taxon>
        <taxon>Coleosporiaceae</taxon>
        <taxon>Cronartium</taxon>
    </lineage>
</organism>
<dbReference type="InterPro" id="IPR050645">
    <property type="entry name" value="Histidine_acid_phosphatase"/>
</dbReference>
<dbReference type="Proteomes" id="UP000886653">
    <property type="component" value="Unassembled WGS sequence"/>
</dbReference>
<dbReference type="InterPro" id="IPR029033">
    <property type="entry name" value="His_PPase_superfam"/>
</dbReference>
<dbReference type="PANTHER" id="PTHR11567:SF142">
    <property type="entry name" value="PHOSPHOGLYCERATE MUTASE-LIKE PROTEIN"/>
    <property type="match status" value="1"/>
</dbReference>
<dbReference type="Gene3D" id="3.40.50.1240">
    <property type="entry name" value="Phosphoglycerate mutase-like"/>
    <property type="match status" value="1"/>
</dbReference>
<comment type="caution">
    <text evidence="2">The sequence shown here is derived from an EMBL/GenBank/DDBJ whole genome shotgun (WGS) entry which is preliminary data.</text>
</comment>
<accession>A0A9P6NTX5</accession>
<evidence type="ECO:0000313" key="3">
    <source>
        <dbReference type="Proteomes" id="UP000886653"/>
    </source>
</evidence>
<keyword evidence="1" id="KW-1133">Transmembrane helix</keyword>
<gene>
    <name evidence="2" type="ORF">CROQUDRAFT_652577</name>
</gene>
<dbReference type="SUPFAM" id="SSF53254">
    <property type="entry name" value="Phosphoglycerate mutase-like"/>
    <property type="match status" value="1"/>
</dbReference>